<dbReference type="RefSeq" id="WP_379910438.1">
    <property type="nucleotide sequence ID" value="NZ_JBHSWE010000001.1"/>
</dbReference>
<dbReference type="EMBL" id="JBHSWE010000001">
    <property type="protein sequence ID" value="MFC6671967.1"/>
    <property type="molecule type" value="Genomic_DNA"/>
</dbReference>
<keyword evidence="2 7" id="KW-0813">Transport</keyword>
<dbReference type="Pfam" id="PF00528">
    <property type="entry name" value="BPD_transp_1"/>
    <property type="match status" value="1"/>
</dbReference>
<feature type="transmembrane region" description="Helical" evidence="7">
    <location>
        <begin position="150"/>
        <end position="177"/>
    </location>
</feature>
<comment type="subcellular location">
    <subcellularLocation>
        <location evidence="1 7">Cell membrane</location>
        <topology evidence="1 7">Multi-pass membrane protein</topology>
    </subcellularLocation>
</comment>
<accession>A0ABW2A3D4</accession>
<feature type="domain" description="ABC transmembrane type-1" evidence="8">
    <location>
        <begin position="103"/>
        <end position="282"/>
    </location>
</feature>
<dbReference type="PROSITE" id="PS50928">
    <property type="entry name" value="ABC_TM1"/>
    <property type="match status" value="1"/>
</dbReference>
<evidence type="ECO:0000259" key="8">
    <source>
        <dbReference type="PROSITE" id="PS50928"/>
    </source>
</evidence>
<keyword evidence="4 7" id="KW-0812">Transmembrane</keyword>
<dbReference type="InterPro" id="IPR035906">
    <property type="entry name" value="MetI-like_sf"/>
</dbReference>
<evidence type="ECO:0000313" key="9">
    <source>
        <dbReference type="EMBL" id="MFC6671967.1"/>
    </source>
</evidence>
<evidence type="ECO:0000256" key="7">
    <source>
        <dbReference type="RuleBase" id="RU363032"/>
    </source>
</evidence>
<gene>
    <name evidence="9" type="ORF">ACFQDL_19285</name>
</gene>
<feature type="transmembrane region" description="Helical" evidence="7">
    <location>
        <begin position="229"/>
        <end position="248"/>
    </location>
</feature>
<organism evidence="9 10">
    <name type="scientific">Marinobacterium aestuariivivens</name>
    <dbReference type="NCBI Taxonomy" id="1698799"/>
    <lineage>
        <taxon>Bacteria</taxon>
        <taxon>Pseudomonadati</taxon>
        <taxon>Pseudomonadota</taxon>
        <taxon>Gammaproteobacteria</taxon>
        <taxon>Oceanospirillales</taxon>
        <taxon>Oceanospirillaceae</taxon>
        <taxon>Marinobacterium</taxon>
    </lineage>
</organism>
<keyword evidence="5 7" id="KW-1133">Transmembrane helix</keyword>
<proteinExistence type="inferred from homology"/>
<dbReference type="SUPFAM" id="SSF161098">
    <property type="entry name" value="MetI-like"/>
    <property type="match status" value="1"/>
</dbReference>
<keyword evidence="6 7" id="KW-0472">Membrane</keyword>
<evidence type="ECO:0000256" key="2">
    <source>
        <dbReference type="ARBA" id="ARBA00022448"/>
    </source>
</evidence>
<feature type="transmembrane region" description="Helical" evidence="7">
    <location>
        <begin position="106"/>
        <end position="129"/>
    </location>
</feature>
<evidence type="ECO:0000256" key="6">
    <source>
        <dbReference type="ARBA" id="ARBA00023136"/>
    </source>
</evidence>
<dbReference type="Proteomes" id="UP001596422">
    <property type="component" value="Unassembled WGS sequence"/>
</dbReference>
<feature type="transmembrane region" description="Helical" evidence="7">
    <location>
        <begin position="260"/>
        <end position="278"/>
    </location>
</feature>
<dbReference type="PANTHER" id="PTHR47737">
    <property type="entry name" value="GLYCINE BETAINE/PROLINE BETAINE TRANSPORT SYSTEM PERMEASE PROTEIN PROW"/>
    <property type="match status" value="1"/>
</dbReference>
<evidence type="ECO:0000256" key="1">
    <source>
        <dbReference type="ARBA" id="ARBA00004651"/>
    </source>
</evidence>
<reference evidence="10" key="1">
    <citation type="journal article" date="2019" name="Int. J. Syst. Evol. Microbiol.">
        <title>The Global Catalogue of Microorganisms (GCM) 10K type strain sequencing project: providing services to taxonomists for standard genome sequencing and annotation.</title>
        <authorList>
            <consortium name="The Broad Institute Genomics Platform"/>
            <consortium name="The Broad Institute Genome Sequencing Center for Infectious Disease"/>
            <person name="Wu L."/>
            <person name="Ma J."/>
        </authorList>
    </citation>
    <scope>NUCLEOTIDE SEQUENCE [LARGE SCALE GENOMIC DNA]</scope>
    <source>
        <strain evidence="10">NBRC 111756</strain>
    </source>
</reference>
<evidence type="ECO:0000256" key="5">
    <source>
        <dbReference type="ARBA" id="ARBA00022989"/>
    </source>
</evidence>
<keyword evidence="3" id="KW-1003">Cell membrane</keyword>
<name>A0ABW2A3D4_9GAMM</name>
<comment type="similarity">
    <text evidence="7">Belongs to the binding-protein-dependent transport system permease family.</text>
</comment>
<protein>
    <submittedName>
        <fullName evidence="9">ABC transporter permease</fullName>
    </submittedName>
</protein>
<dbReference type="CDD" id="cd06261">
    <property type="entry name" value="TM_PBP2"/>
    <property type="match status" value="1"/>
</dbReference>
<dbReference type="Gene3D" id="1.10.3720.10">
    <property type="entry name" value="MetI-like"/>
    <property type="match status" value="1"/>
</dbReference>
<evidence type="ECO:0000256" key="3">
    <source>
        <dbReference type="ARBA" id="ARBA00022475"/>
    </source>
</evidence>
<sequence>MADESWLSRMPQLDRGDLLAIRKTLDEGYRDFSRNYGETIENFFDPLLSFLVWFEKLLLDSPWWIVLLCIAGLSYAASRSWKLCLGVIVSLLAVGYFGMWEDTMRTMSIITVCTLLAIAVGIPVGILMARSDRTQAFVTPVLDIMQTMPAFVYLIPVVMLLGIGKIPGVIAVVIYAIPPVIRLTNLGIRLVDSEVLEAATAYGASPGQRLFGVQLPLAMPTIMAGINQTIMMSLSMVVIASMIGVKGLGQPVLKSITNQYFTLGLMNGLAIVALAIIFDRVSQAYARRTQKHMGGSQNA</sequence>
<dbReference type="InterPro" id="IPR000515">
    <property type="entry name" value="MetI-like"/>
</dbReference>
<feature type="transmembrane region" description="Helical" evidence="7">
    <location>
        <begin position="57"/>
        <end position="76"/>
    </location>
</feature>
<dbReference type="PANTHER" id="PTHR47737:SF1">
    <property type="entry name" value="GLYCINE BETAINE_PROLINE BETAINE TRANSPORT SYSTEM PERMEASE PROTEIN PROW"/>
    <property type="match status" value="1"/>
</dbReference>
<comment type="caution">
    <text evidence="9">The sequence shown here is derived from an EMBL/GenBank/DDBJ whole genome shotgun (WGS) entry which is preliminary data.</text>
</comment>
<evidence type="ECO:0000256" key="4">
    <source>
        <dbReference type="ARBA" id="ARBA00022692"/>
    </source>
</evidence>
<keyword evidence="10" id="KW-1185">Reference proteome</keyword>
<evidence type="ECO:0000313" key="10">
    <source>
        <dbReference type="Proteomes" id="UP001596422"/>
    </source>
</evidence>
<feature type="transmembrane region" description="Helical" evidence="7">
    <location>
        <begin position="83"/>
        <end position="100"/>
    </location>
</feature>